<keyword evidence="4" id="KW-0547">Nucleotide-binding</keyword>
<dbReference type="RefSeq" id="WP_123630138.1">
    <property type="nucleotide sequence ID" value="NZ_AYKH01000003.1"/>
</dbReference>
<evidence type="ECO:0000256" key="5">
    <source>
        <dbReference type="ARBA" id="ARBA00022777"/>
    </source>
</evidence>
<keyword evidence="3" id="KW-0808">Transferase</keyword>
<dbReference type="Gene3D" id="3.30.70.890">
    <property type="entry name" value="GHMP kinase, C-terminal domain"/>
    <property type="match status" value="1"/>
</dbReference>
<dbReference type="PANTHER" id="PTHR43290">
    <property type="entry name" value="MEVALONATE KINASE"/>
    <property type="match status" value="1"/>
</dbReference>
<dbReference type="Pfam" id="PF00288">
    <property type="entry name" value="GHMP_kinases_N"/>
    <property type="match status" value="1"/>
</dbReference>
<dbReference type="InterPro" id="IPR020568">
    <property type="entry name" value="Ribosomal_Su5_D2-typ_SF"/>
</dbReference>
<dbReference type="SUPFAM" id="SSF55060">
    <property type="entry name" value="GHMP Kinase, C-terminal domain"/>
    <property type="match status" value="1"/>
</dbReference>
<dbReference type="GO" id="GO:0005524">
    <property type="term" value="F:ATP binding"/>
    <property type="evidence" value="ECO:0007669"/>
    <property type="project" value="UniProtKB-KW"/>
</dbReference>
<keyword evidence="12" id="KW-1185">Reference proteome</keyword>
<keyword evidence="5" id="KW-0418">Kinase</keyword>
<dbReference type="InterPro" id="IPR014721">
    <property type="entry name" value="Ribsml_uS5_D2-typ_fold_subgr"/>
</dbReference>
<dbReference type="EMBL" id="AYKH01000003">
    <property type="protein sequence ID" value="ROO29763.1"/>
    <property type="molecule type" value="Genomic_DNA"/>
</dbReference>
<evidence type="ECO:0000256" key="8">
    <source>
        <dbReference type="ARBA" id="ARBA00023098"/>
    </source>
</evidence>
<comment type="pathway">
    <text evidence="9">Isoprenoid biosynthesis; isopentenyl diphosphate biosynthesis via mevalonate pathway; isopentenyl diphosphate from (R)-mevalonate: step 1/3.</text>
</comment>
<protein>
    <recommendedName>
        <fullName evidence="10">GHMP kinase N-terminal domain-containing protein</fullName>
    </recommendedName>
</protein>
<dbReference type="UniPathway" id="UPA00057">
    <property type="reaction ID" value="UER00098"/>
</dbReference>
<dbReference type="AlphaFoldDB" id="A0A423PVZ2"/>
<name>A0A423PVZ2_9GAMM</name>
<accession>A0A423PVZ2</accession>
<dbReference type="InterPro" id="IPR006205">
    <property type="entry name" value="Mev_gal_kin"/>
</dbReference>
<organism evidence="11 12">
    <name type="scientific">Salinisphaera orenii MK-B5</name>
    <dbReference type="NCBI Taxonomy" id="856730"/>
    <lineage>
        <taxon>Bacteria</taxon>
        <taxon>Pseudomonadati</taxon>
        <taxon>Pseudomonadota</taxon>
        <taxon>Gammaproteobacteria</taxon>
        <taxon>Salinisphaerales</taxon>
        <taxon>Salinisphaeraceae</taxon>
        <taxon>Salinisphaera</taxon>
    </lineage>
</organism>
<dbReference type="GO" id="GO:0019287">
    <property type="term" value="P:isopentenyl diphosphate biosynthetic process, mevalonate pathway"/>
    <property type="evidence" value="ECO:0007669"/>
    <property type="project" value="UniProtKB-UniPathway"/>
</dbReference>
<dbReference type="Proteomes" id="UP000283993">
    <property type="component" value="Unassembled WGS sequence"/>
</dbReference>
<evidence type="ECO:0000259" key="10">
    <source>
        <dbReference type="Pfam" id="PF00288"/>
    </source>
</evidence>
<sequence length="347" mass="36127">MTDAPLTVSAPGKLFLIGEYAVLDGAPALLTAVDRRVRVTLAPSARWRISAPNLGLEGITLAADACLPADIDDRTRTRLAVFDAVRAHIAEHIGLPGPQAVTIDSHDFARDGHKLGLGSSAAVAAALTRALAHAAGAALPTDALARLAIDAHRRAQNGAGSGGDVAAAVYGGLISYTRDRPPTPLSWPASLVLRIVITGTGARTADLVARVRAYAQHDPDAHAAAIARLSALADEAQHALAEDARFLRLAEAYHQALRALDHGADAGIVEPHHETLHTLAARYNAVFKTSGAGGGDVGLVFVHRGEDDRRVCEAFAETGAQIVPMAFGAPGVRIESATADARARLLY</sequence>
<proteinExistence type="predicted"/>
<evidence type="ECO:0000256" key="4">
    <source>
        <dbReference type="ARBA" id="ARBA00022741"/>
    </source>
</evidence>
<keyword evidence="2" id="KW-0444">Lipid biosynthesis</keyword>
<comment type="caution">
    <text evidence="11">The sequence shown here is derived from an EMBL/GenBank/DDBJ whole genome shotgun (WGS) entry which is preliminary data.</text>
</comment>
<dbReference type="InterPro" id="IPR036554">
    <property type="entry name" value="GHMP_kinase_C_sf"/>
</dbReference>
<reference evidence="11 12" key="1">
    <citation type="submission" date="2013-10" db="EMBL/GenBank/DDBJ databases">
        <title>Salinisphaera orenii MK-B5 Genome Sequencing.</title>
        <authorList>
            <person name="Lai Q."/>
            <person name="Li C."/>
            <person name="Shao Z."/>
        </authorList>
    </citation>
    <scope>NUCLEOTIDE SEQUENCE [LARGE SCALE GENOMIC DNA]</scope>
    <source>
        <strain evidence="11 12">MK-B5</strain>
    </source>
</reference>
<dbReference type="InterPro" id="IPR006204">
    <property type="entry name" value="GHMP_kinase_N_dom"/>
</dbReference>
<keyword evidence="1" id="KW-0963">Cytoplasm</keyword>
<evidence type="ECO:0000256" key="7">
    <source>
        <dbReference type="ARBA" id="ARBA00022842"/>
    </source>
</evidence>
<evidence type="ECO:0000313" key="12">
    <source>
        <dbReference type="Proteomes" id="UP000283993"/>
    </source>
</evidence>
<dbReference type="SUPFAM" id="SSF54211">
    <property type="entry name" value="Ribosomal protein S5 domain 2-like"/>
    <property type="match status" value="1"/>
</dbReference>
<dbReference type="PRINTS" id="PR00959">
    <property type="entry name" value="MEVGALKINASE"/>
</dbReference>
<evidence type="ECO:0000256" key="9">
    <source>
        <dbReference type="ARBA" id="ARBA00029438"/>
    </source>
</evidence>
<feature type="domain" description="GHMP kinase N-terminal" evidence="10">
    <location>
        <begin position="113"/>
        <end position="172"/>
    </location>
</feature>
<evidence type="ECO:0000313" key="11">
    <source>
        <dbReference type="EMBL" id="ROO29763.1"/>
    </source>
</evidence>
<dbReference type="PANTHER" id="PTHR43290:SF2">
    <property type="entry name" value="MEVALONATE KINASE"/>
    <property type="match status" value="1"/>
</dbReference>
<evidence type="ECO:0000256" key="1">
    <source>
        <dbReference type="ARBA" id="ARBA00022490"/>
    </source>
</evidence>
<evidence type="ECO:0000256" key="6">
    <source>
        <dbReference type="ARBA" id="ARBA00022840"/>
    </source>
</evidence>
<dbReference type="GO" id="GO:0005829">
    <property type="term" value="C:cytosol"/>
    <property type="evidence" value="ECO:0007669"/>
    <property type="project" value="TreeGrafter"/>
</dbReference>
<gene>
    <name evidence="11" type="ORF">SAOR_02885</name>
</gene>
<keyword evidence="7" id="KW-0460">Magnesium</keyword>
<keyword evidence="8" id="KW-0443">Lipid metabolism</keyword>
<dbReference type="Gene3D" id="3.30.230.10">
    <property type="match status" value="1"/>
</dbReference>
<keyword evidence="6" id="KW-0067">ATP-binding</keyword>
<dbReference type="GO" id="GO:0004496">
    <property type="term" value="F:mevalonate kinase activity"/>
    <property type="evidence" value="ECO:0007669"/>
    <property type="project" value="InterPro"/>
</dbReference>
<evidence type="ECO:0000256" key="3">
    <source>
        <dbReference type="ARBA" id="ARBA00022679"/>
    </source>
</evidence>
<evidence type="ECO:0000256" key="2">
    <source>
        <dbReference type="ARBA" id="ARBA00022516"/>
    </source>
</evidence>